<gene>
    <name evidence="10" type="ORF">METZ01_LOCUS192433</name>
</gene>
<evidence type="ECO:0000256" key="1">
    <source>
        <dbReference type="ARBA" id="ARBA00001946"/>
    </source>
</evidence>
<name>A0A382DMZ2_9ZZZZ</name>
<organism evidence="10">
    <name type="scientific">marine metagenome</name>
    <dbReference type="NCBI Taxonomy" id="408172"/>
    <lineage>
        <taxon>unclassified sequences</taxon>
        <taxon>metagenomes</taxon>
        <taxon>ecological metagenomes</taxon>
    </lineage>
</organism>
<feature type="domain" description="Poly A polymerase head" evidence="8">
    <location>
        <begin position="4"/>
        <end position="58"/>
    </location>
</feature>
<dbReference type="GO" id="GO:0000166">
    <property type="term" value="F:nucleotide binding"/>
    <property type="evidence" value="ECO:0007669"/>
    <property type="project" value="UniProtKB-KW"/>
</dbReference>
<dbReference type="InterPro" id="IPR032828">
    <property type="entry name" value="PolyA_RNA-bd"/>
</dbReference>
<dbReference type="SUPFAM" id="SSF81301">
    <property type="entry name" value="Nucleotidyltransferase"/>
    <property type="match status" value="1"/>
</dbReference>
<feature type="domain" description="tRNA nucleotidyltransferase/poly(A) polymerase RNA and SrmB- binding" evidence="9">
    <location>
        <begin position="87"/>
        <end position="146"/>
    </location>
</feature>
<dbReference type="Gene3D" id="1.10.246.80">
    <property type="match status" value="1"/>
</dbReference>
<sequence length="348" mass="39471">FRKDIEHFGRHAAVEFSRSIEEDLARRDFTLNAMAWNPGTGVILDPFEGRKHLEAKLLKTVRSAKDRFSEDLLRVLRALRFAGQFDLEIEEATSDALLRAVPRLHQLSSERIQEEMMKILSKAKMPSRALNHYGISGVIAKLYPELCNGNTNFDLQKSGFIRSTLACDEINMDRPLLRLAVLLSSMGSHGNGDLKNIRSLVENMMQRLRFSKADTKRTVRIVWGFLQENPGRNPQECRCWLNGIGPDLFNDICRMWIAYARVDGSGASKQWGDVLSRIRFIRKVLQSHPPLTLDDLAVDGNDLQELGLQPGPTLGAILQELLAKVLMDPDLNNFERLTHLAKEVGKRK</sequence>
<dbReference type="Pfam" id="PF12627">
    <property type="entry name" value="PolyA_pol_RNAbd"/>
    <property type="match status" value="1"/>
</dbReference>
<evidence type="ECO:0000259" key="8">
    <source>
        <dbReference type="Pfam" id="PF01743"/>
    </source>
</evidence>
<comment type="cofactor">
    <cofactor evidence="1">
        <name>Mg(2+)</name>
        <dbReference type="ChEBI" id="CHEBI:18420"/>
    </cofactor>
</comment>
<keyword evidence="7" id="KW-0460">Magnesium</keyword>
<dbReference type="PANTHER" id="PTHR46173:SF1">
    <property type="entry name" value="CCA TRNA NUCLEOTIDYLTRANSFERASE 1, MITOCHONDRIAL"/>
    <property type="match status" value="1"/>
</dbReference>
<dbReference type="InterPro" id="IPR050264">
    <property type="entry name" value="Bact_CCA-adding_enz_type3_sf"/>
</dbReference>
<dbReference type="GO" id="GO:0046872">
    <property type="term" value="F:metal ion binding"/>
    <property type="evidence" value="ECO:0007669"/>
    <property type="project" value="UniProtKB-KW"/>
</dbReference>
<evidence type="ECO:0000256" key="5">
    <source>
        <dbReference type="ARBA" id="ARBA00022723"/>
    </source>
</evidence>
<feature type="non-terminal residue" evidence="10">
    <location>
        <position position="1"/>
    </location>
</feature>
<dbReference type="PANTHER" id="PTHR46173">
    <property type="entry name" value="CCA TRNA NUCLEOTIDYLTRANSFERASE 1, MITOCHONDRIAL"/>
    <property type="match status" value="1"/>
</dbReference>
<evidence type="ECO:0000259" key="9">
    <source>
        <dbReference type="Pfam" id="PF12627"/>
    </source>
</evidence>
<dbReference type="GO" id="GO:0008033">
    <property type="term" value="P:tRNA processing"/>
    <property type="evidence" value="ECO:0007669"/>
    <property type="project" value="UniProtKB-KW"/>
</dbReference>
<dbReference type="GO" id="GO:0000049">
    <property type="term" value="F:tRNA binding"/>
    <property type="evidence" value="ECO:0007669"/>
    <property type="project" value="TreeGrafter"/>
</dbReference>
<keyword evidence="5" id="KW-0479">Metal-binding</keyword>
<keyword evidence="4" id="KW-0548">Nucleotidyltransferase</keyword>
<evidence type="ECO:0000256" key="6">
    <source>
        <dbReference type="ARBA" id="ARBA00022741"/>
    </source>
</evidence>
<dbReference type="AlphaFoldDB" id="A0A382DMZ2"/>
<dbReference type="Pfam" id="PF01743">
    <property type="entry name" value="PolyA_pol"/>
    <property type="match status" value="1"/>
</dbReference>
<evidence type="ECO:0000313" key="10">
    <source>
        <dbReference type="EMBL" id="SVB39579.1"/>
    </source>
</evidence>
<evidence type="ECO:0000256" key="2">
    <source>
        <dbReference type="ARBA" id="ARBA00022679"/>
    </source>
</evidence>
<proteinExistence type="predicted"/>
<keyword evidence="2" id="KW-0808">Transferase</keyword>
<dbReference type="Gene3D" id="1.10.3090.10">
    <property type="entry name" value="cca-adding enzyme, domain 2"/>
    <property type="match status" value="1"/>
</dbReference>
<accession>A0A382DMZ2</accession>
<evidence type="ECO:0000256" key="7">
    <source>
        <dbReference type="ARBA" id="ARBA00022842"/>
    </source>
</evidence>
<evidence type="ECO:0000256" key="3">
    <source>
        <dbReference type="ARBA" id="ARBA00022694"/>
    </source>
</evidence>
<dbReference type="EMBL" id="UINC01040133">
    <property type="protein sequence ID" value="SVB39579.1"/>
    <property type="molecule type" value="Genomic_DNA"/>
</dbReference>
<reference evidence="10" key="1">
    <citation type="submission" date="2018-05" db="EMBL/GenBank/DDBJ databases">
        <authorList>
            <person name="Lanie J.A."/>
            <person name="Ng W.-L."/>
            <person name="Kazmierczak K.M."/>
            <person name="Andrzejewski T.M."/>
            <person name="Davidsen T.M."/>
            <person name="Wayne K.J."/>
            <person name="Tettelin H."/>
            <person name="Glass J.I."/>
            <person name="Rusch D."/>
            <person name="Podicherti R."/>
            <person name="Tsui H.-C.T."/>
            <person name="Winkler M.E."/>
        </authorList>
    </citation>
    <scope>NUCLEOTIDE SEQUENCE</scope>
</reference>
<keyword evidence="3" id="KW-0819">tRNA processing</keyword>
<dbReference type="InterPro" id="IPR002646">
    <property type="entry name" value="PolA_pol_head_dom"/>
</dbReference>
<dbReference type="Gene3D" id="3.30.460.10">
    <property type="entry name" value="Beta Polymerase, domain 2"/>
    <property type="match status" value="1"/>
</dbReference>
<evidence type="ECO:0008006" key="11">
    <source>
        <dbReference type="Google" id="ProtNLM"/>
    </source>
</evidence>
<dbReference type="GO" id="GO:0016779">
    <property type="term" value="F:nucleotidyltransferase activity"/>
    <property type="evidence" value="ECO:0007669"/>
    <property type="project" value="UniProtKB-KW"/>
</dbReference>
<keyword evidence="6" id="KW-0547">Nucleotide-binding</keyword>
<evidence type="ECO:0000256" key="4">
    <source>
        <dbReference type="ARBA" id="ARBA00022695"/>
    </source>
</evidence>
<protein>
    <recommendedName>
        <fullName evidence="11">CCA-adding enzyme C-terminal domain-containing protein</fullName>
    </recommendedName>
</protein>
<dbReference type="InterPro" id="IPR043519">
    <property type="entry name" value="NT_sf"/>
</dbReference>
<dbReference type="SUPFAM" id="SSF81891">
    <property type="entry name" value="Poly A polymerase C-terminal region-like"/>
    <property type="match status" value="1"/>
</dbReference>